<proteinExistence type="predicted"/>
<sequence length="242" mass="24654">MSVTTTIVPAAFTLTQKTATQTATSSQTITVTTTQSITQTQTITATITATTTTAAACSLTSTSTTPNPSCTIPTGNYYIAIVNGGCLTSTTGGTTLDADHNTMLESVNGQTGTDCTSFAFVDNGQAVVSEAQPGGGPTTSQTLLSAQNSRFIGDSPIFFDSGNYAQGHAGYDVPVTFCQNADATLVVRSMLAGAAAPAVANVMQSCTDNGDAFVNEVWLFNGGNASTSACQTVTLQLVNIPP</sequence>
<organism evidence="1 2">
    <name type="scientific">Meristemomyces frigidus</name>
    <dbReference type="NCBI Taxonomy" id="1508187"/>
    <lineage>
        <taxon>Eukaryota</taxon>
        <taxon>Fungi</taxon>
        <taxon>Dikarya</taxon>
        <taxon>Ascomycota</taxon>
        <taxon>Pezizomycotina</taxon>
        <taxon>Dothideomycetes</taxon>
        <taxon>Dothideomycetidae</taxon>
        <taxon>Mycosphaerellales</taxon>
        <taxon>Teratosphaeriaceae</taxon>
        <taxon>Meristemomyces</taxon>
    </lineage>
</organism>
<gene>
    <name evidence="1" type="ORF">LTR62_003580</name>
</gene>
<reference evidence="1" key="1">
    <citation type="submission" date="2023-08" db="EMBL/GenBank/DDBJ databases">
        <title>Black Yeasts Isolated from many extreme environments.</title>
        <authorList>
            <person name="Coleine C."/>
            <person name="Stajich J.E."/>
            <person name="Selbmann L."/>
        </authorList>
    </citation>
    <scope>NUCLEOTIDE SEQUENCE</scope>
    <source>
        <strain evidence="1">CCFEE 5401</strain>
    </source>
</reference>
<dbReference type="EMBL" id="JAVRRL010000025">
    <property type="protein sequence ID" value="KAK5113244.1"/>
    <property type="molecule type" value="Genomic_DNA"/>
</dbReference>
<protein>
    <submittedName>
        <fullName evidence="1">Uncharacterized protein</fullName>
    </submittedName>
</protein>
<accession>A0AAN7TIK1</accession>
<dbReference type="AlphaFoldDB" id="A0AAN7TIK1"/>
<evidence type="ECO:0000313" key="2">
    <source>
        <dbReference type="Proteomes" id="UP001310890"/>
    </source>
</evidence>
<evidence type="ECO:0000313" key="1">
    <source>
        <dbReference type="EMBL" id="KAK5113244.1"/>
    </source>
</evidence>
<dbReference type="Proteomes" id="UP001310890">
    <property type="component" value="Unassembled WGS sequence"/>
</dbReference>
<name>A0AAN7TIK1_9PEZI</name>
<comment type="caution">
    <text evidence="1">The sequence shown here is derived from an EMBL/GenBank/DDBJ whole genome shotgun (WGS) entry which is preliminary data.</text>
</comment>